<organism evidence="12 13">
    <name type="scientific">Galeopterus variegatus</name>
    <name type="common">Malayan flying lemur</name>
    <name type="synonym">Cynocephalus variegatus</name>
    <dbReference type="NCBI Taxonomy" id="482537"/>
    <lineage>
        <taxon>Eukaryota</taxon>
        <taxon>Metazoa</taxon>
        <taxon>Chordata</taxon>
        <taxon>Craniata</taxon>
        <taxon>Vertebrata</taxon>
        <taxon>Euteleostomi</taxon>
        <taxon>Mammalia</taxon>
        <taxon>Eutheria</taxon>
        <taxon>Euarchontoglires</taxon>
        <taxon>Dermoptera</taxon>
        <taxon>Cynocephalidae</taxon>
        <taxon>Galeopterus</taxon>
    </lineage>
</organism>
<evidence type="ECO:0000256" key="3">
    <source>
        <dbReference type="ARBA" id="ARBA00022701"/>
    </source>
</evidence>
<name>A0ABM0R9U1_GALVR</name>
<dbReference type="PROSITE" id="PS51718">
    <property type="entry name" value="G_DYNAMIN_2"/>
    <property type="match status" value="1"/>
</dbReference>
<protein>
    <recommendedName>
        <fullName evidence="1">dynamin GTPase</fullName>
        <ecNumber evidence="1">3.6.5.5</ecNumber>
    </recommendedName>
</protein>
<evidence type="ECO:0000256" key="5">
    <source>
        <dbReference type="ARBA" id="ARBA00022801"/>
    </source>
</evidence>
<dbReference type="CDD" id="cd08771">
    <property type="entry name" value="DLP_1"/>
    <property type="match status" value="1"/>
</dbReference>
<dbReference type="PROSITE" id="PS50003">
    <property type="entry name" value="PH_DOMAIN"/>
    <property type="match status" value="1"/>
</dbReference>
<feature type="region of interest" description="Disordered" evidence="8">
    <location>
        <begin position="611"/>
        <end position="718"/>
    </location>
</feature>
<gene>
    <name evidence="13" type="primary">DNM1</name>
</gene>
<dbReference type="InterPro" id="IPR001849">
    <property type="entry name" value="PH_domain"/>
</dbReference>
<feature type="compositionally biased region" description="Low complexity" evidence="8">
    <location>
        <begin position="633"/>
        <end position="648"/>
    </location>
</feature>
<dbReference type="InterPro" id="IPR011993">
    <property type="entry name" value="PH-like_dom_sf"/>
</dbReference>
<dbReference type="InterPro" id="IPR022812">
    <property type="entry name" value="Dynamin"/>
</dbReference>
<dbReference type="Gene3D" id="1.20.120.1240">
    <property type="entry name" value="Dynamin, middle domain"/>
    <property type="match status" value="1"/>
</dbReference>
<dbReference type="InterPro" id="IPR000375">
    <property type="entry name" value="Dynamin_stalk"/>
</dbReference>
<evidence type="ECO:0000256" key="1">
    <source>
        <dbReference type="ARBA" id="ARBA00011980"/>
    </source>
</evidence>
<dbReference type="RefSeq" id="XP_008577382.1">
    <property type="nucleotide sequence ID" value="XM_008579160.1"/>
</dbReference>
<evidence type="ECO:0000256" key="4">
    <source>
        <dbReference type="ARBA" id="ARBA00022741"/>
    </source>
</evidence>
<evidence type="ECO:0000313" key="13">
    <source>
        <dbReference type="RefSeq" id="XP_008577382.1"/>
    </source>
</evidence>
<dbReference type="InterPro" id="IPR020850">
    <property type="entry name" value="GED_dom"/>
</dbReference>
<proteinExistence type="predicted"/>
<keyword evidence="2" id="KW-0254">Endocytosis</keyword>
<evidence type="ECO:0000256" key="2">
    <source>
        <dbReference type="ARBA" id="ARBA00022583"/>
    </source>
</evidence>
<dbReference type="SMART" id="SM00233">
    <property type="entry name" value="PH"/>
    <property type="match status" value="1"/>
</dbReference>
<reference evidence="13" key="1">
    <citation type="submission" date="2025-08" db="UniProtKB">
        <authorList>
            <consortium name="RefSeq"/>
        </authorList>
    </citation>
    <scope>IDENTIFICATION</scope>
</reference>
<dbReference type="SUPFAM" id="SSF52540">
    <property type="entry name" value="P-loop containing nucleoside triphosphate hydrolases"/>
    <property type="match status" value="1"/>
</dbReference>
<dbReference type="InterPro" id="IPR001401">
    <property type="entry name" value="Dynamin_GTPase"/>
</dbReference>
<evidence type="ECO:0000259" key="10">
    <source>
        <dbReference type="PROSITE" id="PS51388"/>
    </source>
</evidence>
<evidence type="ECO:0000259" key="11">
    <source>
        <dbReference type="PROSITE" id="PS51718"/>
    </source>
</evidence>
<dbReference type="EC" id="3.6.5.5" evidence="1"/>
<feature type="domain" description="Dynamin-type G" evidence="11">
    <location>
        <begin position="1"/>
        <end position="155"/>
    </location>
</feature>
<dbReference type="Proteomes" id="UP000694923">
    <property type="component" value="Unplaced"/>
</dbReference>
<keyword evidence="4" id="KW-0547">Nucleotide-binding</keyword>
<sequence length="718" mass="81195">MTKVPVGDQPPDIEFQIRDMLMQFVTKENCLILAVSPANSDLANSDALKVAKEVDPQGQRTIGVITKLDLMDEGTDARDVLENKLLPLRRGYIGVVNRSQKDIDGKKDITAALAAERKFFLSHPSYRHLADRMGTPYLQKVLNQQLTNHIRDTLPGLRNKLQSQLLSIEKEVEEYKNFRPDDPARKTKALLQMVQQFAVDFEKRIEGSGDQIDTYELSGGARINRIFHERFPFELVKMEFDEKELRREISYAIKNIHGIRTGLFTPDLAFEATVKKQVQKLKEPSIKCVDMVVSELTATIRKCSEKLQQYPRLREEMERIVTTHIREREGRTKEQVMLLIDIELAYMNTNHEDFIGFANAQQRSNQMNKKKASGNQDEILVIRKGWLTINNIGIMKGGSKEYWFVLTAENLSWYKDDEEKEKKYMLSVDNLKLRDVEKGFMSSKHIFALFNTEQRNVYKDYRQLELACETQEEVDSWKASFLRAGVYPERVGDKEKASETEENGSDNFMHSMDPQLERQVETIRNLVDSYMAIVNKTVRDLMPKTIMHLMINNTKEFIFSELLANLYSCGDQNTLMEESAEQAQRRDEMLRMYHALKEALSIIGDINTTTVSTPMPPPVDDSWLQVQSVPAGRSRSPTSSPTPQRRAPAVPPARPGSRGPAPGPPPAGSALGGAPPVPSRPGASPDPFGPPPQVPSRPNRAPPGVPSQPIGSGKSIPS</sequence>
<feature type="domain" description="GED" evidence="10">
    <location>
        <begin position="520"/>
        <end position="611"/>
    </location>
</feature>
<evidence type="ECO:0000256" key="7">
    <source>
        <dbReference type="ARBA" id="ARBA00023175"/>
    </source>
</evidence>
<dbReference type="Pfam" id="PF00169">
    <property type="entry name" value="PH"/>
    <property type="match status" value="1"/>
</dbReference>
<dbReference type="Gene3D" id="3.40.50.300">
    <property type="entry name" value="P-loop containing nucleotide triphosphate hydrolases"/>
    <property type="match status" value="1"/>
</dbReference>
<dbReference type="InterPro" id="IPR003130">
    <property type="entry name" value="GED"/>
</dbReference>
<dbReference type="Pfam" id="PF02212">
    <property type="entry name" value="GED"/>
    <property type="match status" value="1"/>
</dbReference>
<dbReference type="Pfam" id="PF01031">
    <property type="entry name" value="Dynamin_M"/>
    <property type="match status" value="1"/>
</dbReference>
<keyword evidence="7" id="KW-0505">Motor protein</keyword>
<dbReference type="SMART" id="SM00053">
    <property type="entry name" value="DYNc"/>
    <property type="match status" value="1"/>
</dbReference>
<dbReference type="PRINTS" id="PR00195">
    <property type="entry name" value="DYNAMIN"/>
</dbReference>
<evidence type="ECO:0000313" key="12">
    <source>
        <dbReference type="Proteomes" id="UP000694923"/>
    </source>
</evidence>
<evidence type="ECO:0000256" key="6">
    <source>
        <dbReference type="ARBA" id="ARBA00023134"/>
    </source>
</evidence>
<dbReference type="SUPFAM" id="SSF50729">
    <property type="entry name" value="PH domain-like"/>
    <property type="match status" value="1"/>
</dbReference>
<dbReference type="CDD" id="cd01256">
    <property type="entry name" value="PH_dynamin"/>
    <property type="match status" value="1"/>
</dbReference>
<dbReference type="InterPro" id="IPR027417">
    <property type="entry name" value="P-loop_NTPase"/>
</dbReference>
<dbReference type="InterPro" id="IPR045063">
    <property type="entry name" value="Dynamin_N"/>
</dbReference>
<dbReference type="Pfam" id="PF00350">
    <property type="entry name" value="Dynamin_N"/>
    <property type="match status" value="1"/>
</dbReference>
<keyword evidence="12" id="KW-1185">Reference proteome</keyword>
<evidence type="ECO:0000259" key="9">
    <source>
        <dbReference type="PROSITE" id="PS50003"/>
    </source>
</evidence>
<dbReference type="InterPro" id="IPR030381">
    <property type="entry name" value="G_DYNAMIN_dom"/>
</dbReference>
<accession>A0ABM0R9U1</accession>
<evidence type="ECO:0000256" key="8">
    <source>
        <dbReference type="SAM" id="MobiDB-lite"/>
    </source>
</evidence>
<keyword evidence="3" id="KW-0493">Microtubule</keyword>
<dbReference type="PROSITE" id="PS51388">
    <property type="entry name" value="GED"/>
    <property type="match status" value="1"/>
</dbReference>
<keyword evidence="6" id="KW-0342">GTP-binding</keyword>
<dbReference type="PANTHER" id="PTHR11566">
    <property type="entry name" value="DYNAMIN"/>
    <property type="match status" value="1"/>
</dbReference>
<dbReference type="Gene3D" id="2.30.29.30">
    <property type="entry name" value="Pleckstrin-homology domain (PH domain)/Phosphotyrosine-binding domain (PTB)"/>
    <property type="match status" value="1"/>
</dbReference>
<keyword evidence="5" id="KW-0378">Hydrolase</keyword>
<feature type="domain" description="PH" evidence="9">
    <location>
        <begin position="380"/>
        <end position="486"/>
    </location>
</feature>
<feature type="compositionally biased region" description="Pro residues" evidence="8">
    <location>
        <begin position="687"/>
        <end position="706"/>
    </location>
</feature>
<dbReference type="PANTHER" id="PTHR11566:SF32">
    <property type="entry name" value="DYNAMIN-1"/>
    <property type="match status" value="1"/>
</dbReference>
<dbReference type="SMART" id="SM00302">
    <property type="entry name" value="GED"/>
    <property type="match status" value="1"/>
</dbReference>
<dbReference type="GeneID" id="103595702"/>